<dbReference type="EMBL" id="JAZHXI010000003">
    <property type="protein sequence ID" value="KAL2073597.1"/>
    <property type="molecule type" value="Genomic_DNA"/>
</dbReference>
<accession>A0ABR4CUU0</accession>
<comment type="caution">
    <text evidence="1">The sequence shown here is derived from an EMBL/GenBank/DDBJ whole genome shotgun (WGS) entry which is preliminary data.</text>
</comment>
<keyword evidence="2" id="KW-1185">Reference proteome</keyword>
<sequence>MRPDDPAVISVAVGSNPFWFQVMKNIARNPEPWLTKLSISCDFVATSKQRLEITHINSVEEQFLALRFQSVIDKENYSLDVPHCRVGNPGYQ</sequence>
<gene>
    <name evidence="1" type="ORF">VTL71DRAFT_10923</name>
</gene>
<organism evidence="1 2">
    <name type="scientific">Oculimacula yallundae</name>
    <dbReference type="NCBI Taxonomy" id="86028"/>
    <lineage>
        <taxon>Eukaryota</taxon>
        <taxon>Fungi</taxon>
        <taxon>Dikarya</taxon>
        <taxon>Ascomycota</taxon>
        <taxon>Pezizomycotina</taxon>
        <taxon>Leotiomycetes</taxon>
        <taxon>Helotiales</taxon>
        <taxon>Ploettnerulaceae</taxon>
        <taxon>Oculimacula</taxon>
    </lineage>
</organism>
<evidence type="ECO:0000313" key="1">
    <source>
        <dbReference type="EMBL" id="KAL2073597.1"/>
    </source>
</evidence>
<name>A0ABR4CUU0_9HELO</name>
<reference evidence="1 2" key="1">
    <citation type="journal article" date="2024" name="Commun. Biol.">
        <title>Comparative genomic analysis of thermophilic fungi reveals convergent evolutionary adaptations and gene losses.</title>
        <authorList>
            <person name="Steindorff A.S."/>
            <person name="Aguilar-Pontes M.V."/>
            <person name="Robinson A.J."/>
            <person name="Andreopoulos B."/>
            <person name="LaButti K."/>
            <person name="Kuo A."/>
            <person name="Mondo S."/>
            <person name="Riley R."/>
            <person name="Otillar R."/>
            <person name="Haridas S."/>
            <person name="Lipzen A."/>
            <person name="Grimwood J."/>
            <person name="Schmutz J."/>
            <person name="Clum A."/>
            <person name="Reid I.D."/>
            <person name="Moisan M.C."/>
            <person name="Butler G."/>
            <person name="Nguyen T.T.M."/>
            <person name="Dewar K."/>
            <person name="Conant G."/>
            <person name="Drula E."/>
            <person name="Henrissat B."/>
            <person name="Hansel C."/>
            <person name="Singer S."/>
            <person name="Hutchinson M.I."/>
            <person name="de Vries R.P."/>
            <person name="Natvig D.O."/>
            <person name="Powell A.J."/>
            <person name="Tsang A."/>
            <person name="Grigoriev I.V."/>
        </authorList>
    </citation>
    <scope>NUCLEOTIDE SEQUENCE [LARGE SCALE GENOMIC DNA]</scope>
    <source>
        <strain evidence="1 2">CBS 494.80</strain>
    </source>
</reference>
<proteinExistence type="predicted"/>
<dbReference type="Proteomes" id="UP001595075">
    <property type="component" value="Unassembled WGS sequence"/>
</dbReference>
<protein>
    <submittedName>
        <fullName evidence="1">Uncharacterized protein</fullName>
    </submittedName>
</protein>
<evidence type="ECO:0000313" key="2">
    <source>
        <dbReference type="Proteomes" id="UP001595075"/>
    </source>
</evidence>